<dbReference type="SMART" id="SM00184">
    <property type="entry name" value="RING"/>
    <property type="match status" value="1"/>
</dbReference>
<evidence type="ECO:0000256" key="6">
    <source>
        <dbReference type="SAM" id="MobiDB-lite"/>
    </source>
</evidence>
<dbReference type="GO" id="GO:0008270">
    <property type="term" value="F:zinc ion binding"/>
    <property type="evidence" value="ECO:0007669"/>
    <property type="project" value="UniProtKB-KW"/>
</dbReference>
<keyword evidence="1 4" id="KW-0479">Metal-binding</keyword>
<dbReference type="AlphaFoldDB" id="A0A7M5XA51"/>
<accession>A0A7M5XA51</accession>
<evidence type="ECO:0000313" key="10">
    <source>
        <dbReference type="Proteomes" id="UP000594262"/>
    </source>
</evidence>
<dbReference type="PANTHER" id="PTHR10131">
    <property type="entry name" value="TNF RECEPTOR ASSOCIATED FACTOR"/>
    <property type="match status" value="1"/>
</dbReference>
<evidence type="ECO:0000256" key="1">
    <source>
        <dbReference type="ARBA" id="ARBA00022723"/>
    </source>
</evidence>
<evidence type="ECO:0000259" key="8">
    <source>
        <dbReference type="PROSITE" id="PS50145"/>
    </source>
</evidence>
<dbReference type="Gene3D" id="3.30.40.10">
    <property type="entry name" value="Zinc/RING finger domain, C3HC4 (zinc finger)"/>
    <property type="match status" value="3"/>
</dbReference>
<proteinExistence type="predicted"/>
<evidence type="ECO:0000313" key="9">
    <source>
        <dbReference type="EnsemblMetazoa" id="CLYHEMP020249.4"/>
    </source>
</evidence>
<dbReference type="PROSITE" id="PS00518">
    <property type="entry name" value="ZF_RING_1"/>
    <property type="match status" value="1"/>
</dbReference>
<sequence length="355" mass="41241">MSGGYNFEALNETPKEYECGICSQFLKEAVELACTHAFCGDCLTRCEKDKPKPSCPICRRTYNNTEKHPNHTLNRIITTSMDVKCPLKDDGCEWTGKISDFKHHLCQYKFIKCSLEGCTEIIQRRLEGEHQKRCKHRITGCLYCKAKMKQKEYSAHLLVCDEVVVNCPNSGCTEQLKRKNLCNHKSYRCLYKKVECSFKNFNSPSRRNRYGFPECQGKFLRKDLTKHDQEEIYSHCDQLRQKSEDDSRKIGSLEFTVSLLENNKMAMESKASRHETRIQELEGEVCNLKQTLEEMKREKARSAELLSKQEGSIQQLKSQWEGMRRILEEQLGVTSLEPSNKKRKRKLPPSTDNIP</sequence>
<keyword evidence="10" id="KW-1185">Reference proteome</keyword>
<dbReference type="InterPro" id="IPR001293">
    <property type="entry name" value="Znf_TRAF"/>
</dbReference>
<feature type="zinc finger region" description="TRAF-type" evidence="4">
    <location>
        <begin position="155"/>
        <end position="215"/>
    </location>
</feature>
<dbReference type="SUPFAM" id="SSF49599">
    <property type="entry name" value="TRAF domain-like"/>
    <property type="match status" value="2"/>
</dbReference>
<feature type="coiled-coil region" evidence="5">
    <location>
        <begin position="257"/>
        <end position="308"/>
    </location>
</feature>
<evidence type="ECO:0000256" key="4">
    <source>
        <dbReference type="PROSITE-ProRule" id="PRU00207"/>
    </source>
</evidence>
<dbReference type="RefSeq" id="XP_066936942.1">
    <property type="nucleotide sequence ID" value="XM_067080841.1"/>
</dbReference>
<dbReference type="GeneID" id="136824861"/>
<dbReference type="InterPro" id="IPR017907">
    <property type="entry name" value="Znf_RING_CS"/>
</dbReference>
<dbReference type="OrthoDB" id="9049620at2759"/>
<dbReference type="SUPFAM" id="SSF57850">
    <property type="entry name" value="RING/U-box"/>
    <property type="match status" value="1"/>
</dbReference>
<evidence type="ECO:0000256" key="2">
    <source>
        <dbReference type="ARBA" id="ARBA00022771"/>
    </source>
</evidence>
<evidence type="ECO:0000256" key="5">
    <source>
        <dbReference type="SAM" id="Coils"/>
    </source>
</evidence>
<keyword evidence="3 4" id="KW-0862">Zinc</keyword>
<organism evidence="9 10">
    <name type="scientific">Clytia hemisphaerica</name>
    <dbReference type="NCBI Taxonomy" id="252671"/>
    <lineage>
        <taxon>Eukaryota</taxon>
        <taxon>Metazoa</taxon>
        <taxon>Cnidaria</taxon>
        <taxon>Hydrozoa</taxon>
        <taxon>Hydroidolina</taxon>
        <taxon>Leptothecata</taxon>
        <taxon>Obeliida</taxon>
        <taxon>Clytiidae</taxon>
        <taxon>Clytia</taxon>
    </lineage>
</organism>
<feature type="domain" description="TRAF-type" evidence="8">
    <location>
        <begin position="155"/>
        <end position="215"/>
    </location>
</feature>
<keyword evidence="2 4" id="KW-0863">Zinc-finger</keyword>
<dbReference type="InterPro" id="IPR001841">
    <property type="entry name" value="Znf_RING"/>
</dbReference>
<evidence type="ECO:0000256" key="3">
    <source>
        <dbReference type="ARBA" id="ARBA00022833"/>
    </source>
</evidence>
<feature type="region of interest" description="Disordered" evidence="6">
    <location>
        <begin position="331"/>
        <end position="355"/>
    </location>
</feature>
<keyword evidence="5" id="KW-0175">Coiled coil</keyword>
<dbReference type="InterPro" id="IPR018957">
    <property type="entry name" value="Znf_C3HC4_RING-type"/>
</dbReference>
<dbReference type="EnsemblMetazoa" id="CLYHEMT020249.4">
    <property type="protein sequence ID" value="CLYHEMP020249.4"/>
    <property type="gene ID" value="CLYHEMG020249"/>
</dbReference>
<dbReference type="PROSITE" id="PS50145">
    <property type="entry name" value="ZF_TRAF"/>
    <property type="match status" value="1"/>
</dbReference>
<dbReference type="Pfam" id="PF02176">
    <property type="entry name" value="zf-TRAF"/>
    <property type="match status" value="1"/>
</dbReference>
<dbReference type="InterPro" id="IPR013083">
    <property type="entry name" value="Znf_RING/FYVE/PHD"/>
</dbReference>
<protein>
    <submittedName>
        <fullName evidence="9">Uncharacterized protein</fullName>
    </submittedName>
</protein>
<evidence type="ECO:0000259" key="7">
    <source>
        <dbReference type="PROSITE" id="PS50089"/>
    </source>
</evidence>
<name>A0A7M5XA51_9CNID</name>
<feature type="domain" description="RING-type" evidence="7">
    <location>
        <begin position="19"/>
        <end position="59"/>
    </location>
</feature>
<dbReference type="Proteomes" id="UP000594262">
    <property type="component" value="Unplaced"/>
</dbReference>
<dbReference type="PANTHER" id="PTHR10131:SF94">
    <property type="entry name" value="TNF RECEPTOR-ASSOCIATED FACTOR 4"/>
    <property type="match status" value="1"/>
</dbReference>
<reference evidence="9" key="1">
    <citation type="submission" date="2021-01" db="UniProtKB">
        <authorList>
            <consortium name="EnsemblMetazoa"/>
        </authorList>
    </citation>
    <scope>IDENTIFICATION</scope>
</reference>
<dbReference type="PROSITE" id="PS50089">
    <property type="entry name" value="ZF_RING_2"/>
    <property type="match status" value="1"/>
</dbReference>
<dbReference type="Pfam" id="PF00097">
    <property type="entry name" value="zf-C3HC4"/>
    <property type="match status" value="1"/>
</dbReference>